<gene>
    <name evidence="4" type="ORF">MKY91_13645</name>
</gene>
<dbReference type="PANTHER" id="PTHR31157">
    <property type="entry name" value="SCP DOMAIN-CONTAINING PROTEIN"/>
    <property type="match status" value="1"/>
</dbReference>
<dbReference type="InterPro" id="IPR014258">
    <property type="entry name" value="CAP_domain_YkwD-like"/>
</dbReference>
<proteinExistence type="predicted"/>
<dbReference type="CDD" id="cd05379">
    <property type="entry name" value="CAP_bacterial"/>
    <property type="match status" value="1"/>
</dbReference>
<dbReference type="PANTHER" id="PTHR31157:SF1">
    <property type="entry name" value="SCP DOMAIN-CONTAINING PROTEIN"/>
    <property type="match status" value="1"/>
</dbReference>
<feature type="domain" description="SCP" evidence="3">
    <location>
        <begin position="144"/>
        <end position="259"/>
    </location>
</feature>
<accession>A0ABU9VKG2</accession>
<dbReference type="Gene3D" id="3.40.33.10">
    <property type="entry name" value="CAP"/>
    <property type="match status" value="1"/>
</dbReference>
<evidence type="ECO:0000256" key="2">
    <source>
        <dbReference type="SAM" id="SignalP"/>
    </source>
</evidence>
<keyword evidence="5" id="KW-1185">Reference proteome</keyword>
<evidence type="ECO:0000259" key="3">
    <source>
        <dbReference type="Pfam" id="PF00188"/>
    </source>
</evidence>
<dbReference type="NCBIfam" id="TIGR02909">
    <property type="entry name" value="spore_YkwD"/>
    <property type="match status" value="1"/>
</dbReference>
<name>A0ABU9VKG2_9BACI</name>
<feature type="chain" id="PRO_5046356357" evidence="2">
    <location>
        <begin position="28"/>
        <end position="261"/>
    </location>
</feature>
<dbReference type="InterPro" id="IPR035940">
    <property type="entry name" value="CAP_sf"/>
</dbReference>
<dbReference type="RefSeq" id="WP_343130945.1">
    <property type="nucleotide sequence ID" value="NZ_JBCITK010000001.1"/>
</dbReference>
<organism evidence="4 5">
    <name type="scientific">Alkalicoccobacillus gibsonii</name>
    <dbReference type="NCBI Taxonomy" id="79881"/>
    <lineage>
        <taxon>Bacteria</taxon>
        <taxon>Bacillati</taxon>
        <taxon>Bacillota</taxon>
        <taxon>Bacilli</taxon>
        <taxon>Bacillales</taxon>
        <taxon>Bacillaceae</taxon>
        <taxon>Alkalicoccobacillus</taxon>
    </lineage>
</organism>
<evidence type="ECO:0000256" key="1">
    <source>
        <dbReference type="SAM" id="MobiDB-lite"/>
    </source>
</evidence>
<sequence length="261" mass="28299">MNFKKIVVSSAAAAAITAVGFSGQADAASSNTHVGGPYVIQFDAQDAQQAFNCLANFPGAENINFENGQWVIDFFNQFDFEQAAEQPGAEVVEEPEQAEEVVVEEEAEAPAPVEEDVQAEEEAPQEEAADSNAAEFSAEEQQMLDSVNKERESVGLSPLKADPELAKVARVKAQDMIDNNYFDHNSPTYGSPFQMMDQFGIEYRTAGENLAGNQTVEAAHQALMNSQGHRENILKADYTNVGIGIVDGGPYGKMFVQMFKG</sequence>
<dbReference type="Proteomes" id="UP001418796">
    <property type="component" value="Unassembled WGS sequence"/>
</dbReference>
<dbReference type="Pfam" id="PF00188">
    <property type="entry name" value="CAP"/>
    <property type="match status" value="1"/>
</dbReference>
<reference evidence="4 5" key="1">
    <citation type="submission" date="2024-03" db="EMBL/GenBank/DDBJ databases">
        <title>Bacilli Hybrid Assemblies.</title>
        <authorList>
            <person name="Kovac J."/>
        </authorList>
    </citation>
    <scope>NUCLEOTIDE SEQUENCE [LARGE SCALE GENOMIC DNA]</scope>
    <source>
        <strain evidence="4 5">FSL R7-0666</strain>
    </source>
</reference>
<dbReference type="EMBL" id="JBCITK010000001">
    <property type="protein sequence ID" value="MEN0644190.1"/>
    <property type="molecule type" value="Genomic_DNA"/>
</dbReference>
<evidence type="ECO:0000313" key="5">
    <source>
        <dbReference type="Proteomes" id="UP001418796"/>
    </source>
</evidence>
<feature type="signal peptide" evidence="2">
    <location>
        <begin position="1"/>
        <end position="27"/>
    </location>
</feature>
<feature type="compositionally biased region" description="Acidic residues" evidence="1">
    <location>
        <begin position="91"/>
        <end position="129"/>
    </location>
</feature>
<comment type="caution">
    <text evidence="4">The sequence shown here is derived from an EMBL/GenBank/DDBJ whole genome shotgun (WGS) entry which is preliminary data.</text>
</comment>
<feature type="region of interest" description="Disordered" evidence="1">
    <location>
        <begin position="85"/>
        <end position="156"/>
    </location>
</feature>
<dbReference type="SUPFAM" id="SSF55797">
    <property type="entry name" value="PR-1-like"/>
    <property type="match status" value="1"/>
</dbReference>
<evidence type="ECO:0000313" key="4">
    <source>
        <dbReference type="EMBL" id="MEN0644190.1"/>
    </source>
</evidence>
<dbReference type="InterPro" id="IPR014044">
    <property type="entry name" value="CAP_dom"/>
</dbReference>
<protein>
    <submittedName>
        <fullName evidence="4">CAP domain-containing protein</fullName>
    </submittedName>
</protein>
<keyword evidence="2" id="KW-0732">Signal</keyword>